<proteinExistence type="predicted"/>
<comment type="caution">
    <text evidence="3">The sequence shown here is derived from an EMBL/GenBank/DDBJ whole genome shotgun (WGS) entry which is preliminary data.</text>
</comment>
<evidence type="ECO:0000259" key="2">
    <source>
        <dbReference type="Pfam" id="PF14529"/>
    </source>
</evidence>
<gene>
    <name evidence="3" type="ORF">PMAYCL1PPCAC_21627</name>
</gene>
<dbReference type="InterPro" id="IPR036691">
    <property type="entry name" value="Endo/exonu/phosph_ase_sf"/>
</dbReference>
<dbReference type="GO" id="GO:0003824">
    <property type="term" value="F:catalytic activity"/>
    <property type="evidence" value="ECO:0007669"/>
    <property type="project" value="InterPro"/>
</dbReference>
<dbReference type="PANTHER" id="PTHR21459:SF2">
    <property type="entry name" value="PROTEIN CBG08968"/>
    <property type="match status" value="1"/>
</dbReference>
<evidence type="ECO:0000256" key="1">
    <source>
        <dbReference type="SAM" id="MobiDB-lite"/>
    </source>
</evidence>
<dbReference type="Pfam" id="PF14529">
    <property type="entry name" value="Exo_endo_phos_2"/>
    <property type="match status" value="1"/>
</dbReference>
<dbReference type="Gene3D" id="3.60.10.10">
    <property type="entry name" value="Endonuclease/exonuclease/phosphatase"/>
    <property type="match status" value="1"/>
</dbReference>
<evidence type="ECO:0000313" key="3">
    <source>
        <dbReference type="EMBL" id="GMR51432.1"/>
    </source>
</evidence>
<feature type="compositionally biased region" description="Basic and acidic residues" evidence="1">
    <location>
        <begin position="12"/>
        <end position="25"/>
    </location>
</feature>
<feature type="non-terminal residue" evidence="3">
    <location>
        <position position="879"/>
    </location>
</feature>
<feature type="region of interest" description="Disordered" evidence="1">
    <location>
        <begin position="1"/>
        <end position="25"/>
    </location>
</feature>
<organism evidence="3 4">
    <name type="scientific">Pristionchus mayeri</name>
    <dbReference type="NCBI Taxonomy" id="1317129"/>
    <lineage>
        <taxon>Eukaryota</taxon>
        <taxon>Metazoa</taxon>
        <taxon>Ecdysozoa</taxon>
        <taxon>Nematoda</taxon>
        <taxon>Chromadorea</taxon>
        <taxon>Rhabditida</taxon>
        <taxon>Rhabditina</taxon>
        <taxon>Diplogasteromorpha</taxon>
        <taxon>Diplogasteroidea</taxon>
        <taxon>Neodiplogasteridae</taxon>
        <taxon>Pristionchus</taxon>
    </lineage>
</organism>
<feature type="domain" description="Endonuclease/exonuclease/phosphatase" evidence="2">
    <location>
        <begin position="394"/>
        <end position="496"/>
    </location>
</feature>
<evidence type="ECO:0000313" key="4">
    <source>
        <dbReference type="Proteomes" id="UP001328107"/>
    </source>
</evidence>
<dbReference type="AlphaFoldDB" id="A0AAN5I445"/>
<keyword evidence="4" id="KW-1185">Reference proteome</keyword>
<dbReference type="PANTHER" id="PTHR21459">
    <property type="entry name" value="PROTEIN CBG08968"/>
    <property type="match status" value="1"/>
</dbReference>
<dbReference type="SUPFAM" id="SSF56219">
    <property type="entry name" value="DNase I-like"/>
    <property type="match status" value="1"/>
</dbReference>
<dbReference type="Proteomes" id="UP001328107">
    <property type="component" value="Unassembled WGS sequence"/>
</dbReference>
<protein>
    <recommendedName>
        <fullName evidence="2">Endonuclease/exonuclease/phosphatase domain-containing protein</fullName>
    </recommendedName>
</protein>
<accession>A0AAN5I445</accession>
<sequence length="879" mass="98405">SPLALSTMTEPTKTEPTKGNKSEDAANKVISLLESLHVKLDGMPKCECNALRQEVSDLKGMLAKALNQQAPPPPSSSPSSTYTAVKQALNDAATYADKASRAVWVGRKEGTSPTETAEADQKAVEELVSELNIPELTQALASGNIKHHRHPQVKGDRKNRIMKISMPSQKVRDAFLSAVRSARPNAVTKISGNYTRRDLCPYELELEKKARIEAYKLNCEKDGLYYGVRDEKLYKFGGNPRPLPDGYKNRPPRGYVPSQNEKTNEANPAINFKTNEDTSANKSILSGIPPMPSTGIANANGTSLGYNLILLSETWLREDESDAYLLCSNDDYVVFRKDRPSTAEKSRGGGVAILSSPLLNPFLVNTFSCEGIESVIIDIHHTSNCINTPFKSVRICMVYRSPSCASSSLESFLSFITPLIINTPFLMCGDLNLPTIDWANLSAPSQNDFLSFASDFRMTQFVNFKTRGENILDLVLCNHNIVFNVNPALPFADHMSIDFSLGVPPPPTREFTPSRKYHLADWDSINHLISSHDWTIALSALDAYQAYTYFSDFMNYTLDNFVPKSPPSPISAYPPYLRNLHFKSDRATSLAPNSVLAKKLAKRFEKALRAHYVRVESRVIESKNPKAYYSLRKTRLKSSNSAPPGIIDVDGTKLLTNLDKAQAFSKYFASVSSSPLLSPLLPPTHSQSESKFDLAYLGILMQPSLKFNDHVTKIISKARAQVNIMFKCFYSTDHCLYNRAFVTFVRPLLEYCSVVWSPTTVTLANSIESVQRNFTRRLFARCNIPYTCYPQRISLLSLQTLEHRRFLSDLLFLHKSIHGFYSYDHSSLYIISPLTRNLRRAHSLRVSLPFASPKSHSSFVTRTIDRWNVFSNQIVTSSP</sequence>
<dbReference type="EMBL" id="BTRK01000005">
    <property type="protein sequence ID" value="GMR51432.1"/>
    <property type="molecule type" value="Genomic_DNA"/>
</dbReference>
<reference evidence="4" key="1">
    <citation type="submission" date="2022-10" db="EMBL/GenBank/DDBJ databases">
        <title>Genome assembly of Pristionchus species.</title>
        <authorList>
            <person name="Yoshida K."/>
            <person name="Sommer R.J."/>
        </authorList>
    </citation>
    <scope>NUCLEOTIDE SEQUENCE [LARGE SCALE GENOMIC DNA]</scope>
    <source>
        <strain evidence="4">RS5460</strain>
    </source>
</reference>
<dbReference type="InterPro" id="IPR005135">
    <property type="entry name" value="Endo/exonuclease/phosphatase"/>
</dbReference>
<name>A0AAN5I445_9BILA</name>
<feature type="non-terminal residue" evidence="3">
    <location>
        <position position="1"/>
    </location>
</feature>
<dbReference type="PRINTS" id="PR01345">
    <property type="entry name" value="CERVTRCPTASE"/>
</dbReference>